<feature type="transmembrane region" description="Helical" evidence="6">
    <location>
        <begin position="248"/>
        <end position="279"/>
    </location>
</feature>
<dbReference type="GO" id="GO:0005886">
    <property type="term" value="C:plasma membrane"/>
    <property type="evidence" value="ECO:0007669"/>
    <property type="project" value="UniProtKB-SubCell"/>
</dbReference>
<evidence type="ECO:0000256" key="1">
    <source>
        <dbReference type="ARBA" id="ARBA00004651"/>
    </source>
</evidence>
<organism evidence="8 9">
    <name type="scientific">Candidatus Liptonbacteria bacterium RIFCSPLOWO2_12_FULL_60_15</name>
    <dbReference type="NCBI Taxonomy" id="1798653"/>
    <lineage>
        <taxon>Bacteria</taxon>
        <taxon>Candidatus Liptoniibacteriota</taxon>
    </lineage>
</organism>
<comment type="caution">
    <text evidence="8">The sequence shown here is derived from an EMBL/GenBank/DDBJ whole genome shotgun (WGS) entry which is preliminary data.</text>
</comment>
<dbReference type="InterPro" id="IPR052159">
    <property type="entry name" value="Competence_DNA_uptake"/>
</dbReference>
<feature type="transmembrane region" description="Helical" evidence="6">
    <location>
        <begin position="306"/>
        <end position="327"/>
    </location>
</feature>
<dbReference type="EMBL" id="MHLD01000046">
    <property type="protein sequence ID" value="OGZ01419.1"/>
    <property type="molecule type" value="Genomic_DNA"/>
</dbReference>
<evidence type="ECO:0000313" key="8">
    <source>
        <dbReference type="EMBL" id="OGZ01419.1"/>
    </source>
</evidence>
<accession>A0A1G2CJ81</accession>
<comment type="subcellular location">
    <subcellularLocation>
        <location evidence="1">Cell membrane</location>
        <topology evidence="1">Multi-pass membrane protein</topology>
    </subcellularLocation>
</comment>
<keyword evidence="2" id="KW-1003">Cell membrane</keyword>
<evidence type="ECO:0000256" key="5">
    <source>
        <dbReference type="ARBA" id="ARBA00023136"/>
    </source>
</evidence>
<dbReference type="Proteomes" id="UP000179281">
    <property type="component" value="Unassembled WGS sequence"/>
</dbReference>
<dbReference type="AlphaFoldDB" id="A0A1G2CJ81"/>
<evidence type="ECO:0000256" key="4">
    <source>
        <dbReference type="ARBA" id="ARBA00022989"/>
    </source>
</evidence>
<proteinExistence type="predicted"/>
<evidence type="ECO:0000313" key="9">
    <source>
        <dbReference type="Proteomes" id="UP000179281"/>
    </source>
</evidence>
<evidence type="ECO:0000256" key="6">
    <source>
        <dbReference type="SAM" id="Phobius"/>
    </source>
</evidence>
<evidence type="ECO:0000256" key="2">
    <source>
        <dbReference type="ARBA" id="ARBA00022475"/>
    </source>
</evidence>
<dbReference type="InterPro" id="IPR004477">
    <property type="entry name" value="ComEC_N"/>
</dbReference>
<reference evidence="8 9" key="1">
    <citation type="journal article" date="2016" name="Nat. Commun.">
        <title>Thousands of microbial genomes shed light on interconnected biogeochemical processes in an aquifer system.</title>
        <authorList>
            <person name="Anantharaman K."/>
            <person name="Brown C.T."/>
            <person name="Hug L.A."/>
            <person name="Sharon I."/>
            <person name="Castelle C.J."/>
            <person name="Probst A.J."/>
            <person name="Thomas B.C."/>
            <person name="Singh A."/>
            <person name="Wilkins M.J."/>
            <person name="Karaoz U."/>
            <person name="Brodie E.L."/>
            <person name="Williams K.H."/>
            <person name="Hubbard S.S."/>
            <person name="Banfield J.F."/>
        </authorList>
    </citation>
    <scope>NUCLEOTIDE SEQUENCE [LARGE SCALE GENOMIC DNA]</scope>
</reference>
<feature type="domain" description="ComEC/Rec2-related protein" evidence="7">
    <location>
        <begin position="193"/>
        <end position="458"/>
    </location>
</feature>
<keyword evidence="3 6" id="KW-0812">Transmembrane</keyword>
<keyword evidence="5 6" id="KW-0472">Membrane</keyword>
<sequence>MAIHNAAFFGAIAFLLGVAAASIGIAFGVYAAALAALGIGTVLVLRRFAADVTRAAIVVLVCVAVLGYFYFHLFAAATVPSTADKTFEALVARDPKRGDRQELTLSLRSPAAGSVVWYAPRYPAYAYGDVLRFSPEASVSLRYGRYVLRGDAVRTAEGAGNRLRGALYAFKRALVGILEAALPREKAALLAGLTVGERGEFSDEFKEALRVSGTTHIVALSGYNIAIVALAAGALFSKFLARRPRFLVTLSVIAAFVIATGAEASVVRAGIMGAILLLAKDSGRIYSLRNAITATAFIMALVDPSVLIFDLGFQLSFLALLGIVFLVPRIEPLVLRIRGVPAVLKEHLATTAAAQLAVTPLLLMSFGSVSLFSLPANVLILGTVPLTMALGFLAGFAGLLHGALAGLFALPAGILLSYQIGTIEFFGRLPQAGLAFIPSWFVVLPYYALLVFWVRWKRKPPHAAIG</sequence>
<gene>
    <name evidence="8" type="ORF">A3G64_00535</name>
</gene>
<dbReference type="PANTHER" id="PTHR30619:SF1">
    <property type="entry name" value="RECOMBINATION PROTEIN 2"/>
    <property type="match status" value="1"/>
</dbReference>
<feature type="transmembrane region" description="Helical" evidence="6">
    <location>
        <begin position="30"/>
        <end position="49"/>
    </location>
</feature>
<feature type="transmembrane region" description="Helical" evidence="6">
    <location>
        <begin position="407"/>
        <end position="426"/>
    </location>
</feature>
<name>A0A1G2CJ81_9BACT</name>
<feature type="transmembrane region" description="Helical" evidence="6">
    <location>
        <begin position="56"/>
        <end position="77"/>
    </location>
</feature>
<dbReference type="PANTHER" id="PTHR30619">
    <property type="entry name" value="DNA INTERNALIZATION/COMPETENCE PROTEIN COMEC/REC2"/>
    <property type="match status" value="1"/>
</dbReference>
<feature type="transmembrane region" description="Helical" evidence="6">
    <location>
        <begin position="432"/>
        <end position="454"/>
    </location>
</feature>
<protein>
    <recommendedName>
        <fullName evidence="7">ComEC/Rec2-related protein domain-containing protein</fullName>
    </recommendedName>
</protein>
<dbReference type="NCBIfam" id="TIGR00360">
    <property type="entry name" value="ComEC_N-term"/>
    <property type="match status" value="1"/>
</dbReference>
<keyword evidence="4 6" id="KW-1133">Transmembrane helix</keyword>
<feature type="transmembrane region" description="Helical" evidence="6">
    <location>
        <begin position="217"/>
        <end position="236"/>
    </location>
</feature>
<evidence type="ECO:0000256" key="3">
    <source>
        <dbReference type="ARBA" id="ARBA00022692"/>
    </source>
</evidence>
<dbReference type="Pfam" id="PF03772">
    <property type="entry name" value="Competence"/>
    <property type="match status" value="1"/>
</dbReference>
<dbReference type="STRING" id="1798653.A3G64_00535"/>
<evidence type="ECO:0000259" key="7">
    <source>
        <dbReference type="Pfam" id="PF03772"/>
    </source>
</evidence>
<feature type="transmembrane region" description="Helical" evidence="6">
    <location>
        <begin position="378"/>
        <end position="400"/>
    </location>
</feature>
<feature type="transmembrane region" description="Helical" evidence="6">
    <location>
        <begin position="348"/>
        <end position="372"/>
    </location>
</feature>